<organism evidence="4 5">
    <name type="scientific">Pseudonocardia zijingensis</name>
    <dbReference type="NCBI Taxonomy" id="153376"/>
    <lineage>
        <taxon>Bacteria</taxon>
        <taxon>Bacillati</taxon>
        <taxon>Actinomycetota</taxon>
        <taxon>Actinomycetes</taxon>
        <taxon>Pseudonocardiales</taxon>
        <taxon>Pseudonocardiaceae</taxon>
        <taxon>Pseudonocardia</taxon>
    </lineage>
</organism>
<dbReference type="Gene3D" id="1.10.10.60">
    <property type="entry name" value="Homeodomain-like"/>
    <property type="match status" value="1"/>
</dbReference>
<comment type="caution">
    <text evidence="4">The sequence shown here is derived from an EMBL/GenBank/DDBJ whole genome shotgun (WGS) entry which is preliminary data.</text>
</comment>
<evidence type="ECO:0000256" key="1">
    <source>
        <dbReference type="ARBA" id="ARBA00023125"/>
    </source>
</evidence>
<dbReference type="Gene3D" id="1.10.357.10">
    <property type="entry name" value="Tetracycline Repressor, domain 2"/>
    <property type="match status" value="1"/>
</dbReference>
<dbReference type="InterPro" id="IPR050109">
    <property type="entry name" value="HTH-type_TetR-like_transc_reg"/>
</dbReference>
<dbReference type="SUPFAM" id="SSF46689">
    <property type="entry name" value="Homeodomain-like"/>
    <property type="match status" value="1"/>
</dbReference>
<dbReference type="PRINTS" id="PR00455">
    <property type="entry name" value="HTHTETR"/>
</dbReference>
<dbReference type="InterPro" id="IPR023772">
    <property type="entry name" value="DNA-bd_HTH_TetR-type_CS"/>
</dbReference>
<dbReference type="Pfam" id="PF17932">
    <property type="entry name" value="TetR_C_24"/>
    <property type="match status" value="1"/>
</dbReference>
<dbReference type="InterPro" id="IPR001647">
    <property type="entry name" value="HTH_TetR"/>
</dbReference>
<dbReference type="Pfam" id="PF00440">
    <property type="entry name" value="TetR_N"/>
    <property type="match status" value="1"/>
</dbReference>
<dbReference type="PROSITE" id="PS50977">
    <property type="entry name" value="HTH_TETR_2"/>
    <property type="match status" value="1"/>
</dbReference>
<name>A0ABP4AG83_9PSEU</name>
<sequence>MSGNGTGRKRGAASTARRELVENELYEQATRLFAERGFAGTSLQDIADALGITRPALYYYVKSKDELLARLVTEVTNGPLDELTALVARGLDPVATLRGIVEVLVGRRAGQPERFRLLIRSEAELPEELAEAYDQGRRAVLKTIAGVIDDGAHAGVFRPVDARVAALGVLGMCNWVAWWFHPGGRYSAEGVIEQLADMAVAALVRPDHHVPGGNGPAAAIKLLRQDLDHLERILDI</sequence>
<dbReference type="PANTHER" id="PTHR30055:SF237">
    <property type="entry name" value="TRANSCRIPTIONAL REPRESSOR MCE3R"/>
    <property type="match status" value="1"/>
</dbReference>
<feature type="DNA-binding region" description="H-T-H motif" evidence="2">
    <location>
        <begin position="42"/>
        <end position="61"/>
    </location>
</feature>
<reference evidence="5" key="1">
    <citation type="journal article" date="2019" name="Int. J. Syst. Evol. Microbiol.">
        <title>The Global Catalogue of Microorganisms (GCM) 10K type strain sequencing project: providing services to taxonomists for standard genome sequencing and annotation.</title>
        <authorList>
            <consortium name="The Broad Institute Genomics Platform"/>
            <consortium name="The Broad Institute Genome Sequencing Center for Infectious Disease"/>
            <person name="Wu L."/>
            <person name="Ma J."/>
        </authorList>
    </citation>
    <scope>NUCLEOTIDE SEQUENCE [LARGE SCALE GENOMIC DNA]</scope>
    <source>
        <strain evidence="5">JCM 11117</strain>
    </source>
</reference>
<dbReference type="PANTHER" id="PTHR30055">
    <property type="entry name" value="HTH-TYPE TRANSCRIPTIONAL REGULATOR RUTR"/>
    <property type="match status" value="1"/>
</dbReference>
<dbReference type="InterPro" id="IPR036271">
    <property type="entry name" value="Tet_transcr_reg_TetR-rel_C_sf"/>
</dbReference>
<keyword evidence="5" id="KW-1185">Reference proteome</keyword>
<dbReference type="EMBL" id="BAAAHP010000075">
    <property type="protein sequence ID" value="GAA0936254.1"/>
    <property type="molecule type" value="Genomic_DNA"/>
</dbReference>
<feature type="domain" description="HTH tetR-type" evidence="3">
    <location>
        <begin position="19"/>
        <end position="79"/>
    </location>
</feature>
<dbReference type="InterPro" id="IPR041490">
    <property type="entry name" value="KstR2_TetR_C"/>
</dbReference>
<evidence type="ECO:0000313" key="5">
    <source>
        <dbReference type="Proteomes" id="UP001499967"/>
    </source>
</evidence>
<gene>
    <name evidence="4" type="ORF">GCM10009559_28510</name>
</gene>
<protein>
    <submittedName>
        <fullName evidence="4">TetR/AcrR family transcriptional regulator</fullName>
    </submittedName>
</protein>
<dbReference type="PROSITE" id="PS01081">
    <property type="entry name" value="HTH_TETR_1"/>
    <property type="match status" value="1"/>
</dbReference>
<keyword evidence="1 2" id="KW-0238">DNA-binding</keyword>
<evidence type="ECO:0000256" key="2">
    <source>
        <dbReference type="PROSITE-ProRule" id="PRU00335"/>
    </source>
</evidence>
<dbReference type="InterPro" id="IPR009057">
    <property type="entry name" value="Homeodomain-like_sf"/>
</dbReference>
<dbReference type="Proteomes" id="UP001499967">
    <property type="component" value="Unassembled WGS sequence"/>
</dbReference>
<proteinExistence type="predicted"/>
<dbReference type="SUPFAM" id="SSF48498">
    <property type="entry name" value="Tetracyclin repressor-like, C-terminal domain"/>
    <property type="match status" value="1"/>
</dbReference>
<evidence type="ECO:0000313" key="4">
    <source>
        <dbReference type="EMBL" id="GAA0936254.1"/>
    </source>
</evidence>
<accession>A0ABP4AG83</accession>
<dbReference type="RefSeq" id="WP_343941825.1">
    <property type="nucleotide sequence ID" value="NZ_BAAAHP010000075.1"/>
</dbReference>
<evidence type="ECO:0000259" key="3">
    <source>
        <dbReference type="PROSITE" id="PS50977"/>
    </source>
</evidence>